<keyword evidence="1" id="KW-1133">Transmembrane helix</keyword>
<feature type="transmembrane region" description="Helical" evidence="1">
    <location>
        <begin position="14"/>
        <end position="34"/>
    </location>
</feature>
<sequence length="120" mass="12767">MPGTIANTSMATEAIIQLLGSLVIWRAISAPMFVMPLRPSGATRVMIMPAVREINSAGICAIRPSPIVSTEYSAIESAALKPCWNIPVEKPPNRLTTTMINPAMASPLTNFMAPSMAPNS</sequence>
<organism evidence="2 3">
    <name type="scientific">Pseudomonas fluorescens</name>
    <dbReference type="NCBI Taxonomy" id="294"/>
    <lineage>
        <taxon>Bacteria</taxon>
        <taxon>Pseudomonadati</taxon>
        <taxon>Pseudomonadota</taxon>
        <taxon>Gammaproteobacteria</taxon>
        <taxon>Pseudomonadales</taxon>
        <taxon>Pseudomonadaceae</taxon>
        <taxon>Pseudomonas</taxon>
    </lineage>
</organism>
<evidence type="ECO:0000256" key="1">
    <source>
        <dbReference type="SAM" id="Phobius"/>
    </source>
</evidence>
<dbReference type="EMBL" id="LCYA01000052">
    <property type="protein sequence ID" value="KWV89240.1"/>
    <property type="molecule type" value="Genomic_DNA"/>
</dbReference>
<protein>
    <submittedName>
        <fullName evidence="2">Uncharacterized protein</fullName>
    </submittedName>
</protein>
<name>A0A109LK61_PSEFL</name>
<evidence type="ECO:0000313" key="3">
    <source>
        <dbReference type="Proteomes" id="UP000061348"/>
    </source>
</evidence>
<comment type="caution">
    <text evidence="2">The sequence shown here is derived from an EMBL/GenBank/DDBJ whole genome shotgun (WGS) entry which is preliminary data.</text>
</comment>
<dbReference type="AlphaFoldDB" id="A0A109LK61"/>
<keyword evidence="1" id="KW-0812">Transmembrane</keyword>
<gene>
    <name evidence="2" type="ORF">PFLmoz3_02143</name>
</gene>
<dbReference type="Proteomes" id="UP000061348">
    <property type="component" value="Unassembled WGS sequence"/>
</dbReference>
<keyword evidence="1" id="KW-0472">Membrane</keyword>
<accession>A0A109LK61</accession>
<evidence type="ECO:0000313" key="2">
    <source>
        <dbReference type="EMBL" id="KWV89240.1"/>
    </source>
</evidence>
<proteinExistence type="predicted"/>
<reference evidence="2 3" key="1">
    <citation type="submission" date="2015-05" db="EMBL/GenBank/DDBJ databases">
        <title>A genomic and transcriptomic approach to investigate the blue pigment phenotype in Pseudomonas fluorescens.</title>
        <authorList>
            <person name="Andreani N.A."/>
            <person name="Cardazzo B."/>
        </authorList>
    </citation>
    <scope>NUCLEOTIDE SEQUENCE [LARGE SCALE GENOMIC DNA]</scope>
    <source>
        <strain evidence="2 3">Ps_22</strain>
    </source>
</reference>